<dbReference type="CDD" id="cd01949">
    <property type="entry name" value="GGDEF"/>
    <property type="match status" value="1"/>
</dbReference>
<dbReference type="RefSeq" id="WP_037461861.1">
    <property type="nucleotide sequence ID" value="NZ_BCZD01000001.1"/>
</dbReference>
<evidence type="ECO:0000256" key="3">
    <source>
        <dbReference type="SAM" id="Phobius"/>
    </source>
</evidence>
<dbReference type="FunFam" id="3.30.70.270:FF:000001">
    <property type="entry name" value="Diguanylate cyclase domain protein"/>
    <property type="match status" value="1"/>
</dbReference>
<dbReference type="InterPro" id="IPR043128">
    <property type="entry name" value="Rev_trsase/Diguanyl_cyclase"/>
</dbReference>
<dbReference type="AlphaFoldDB" id="A0A086PF46"/>
<name>A0A086PF46_SPHHM</name>
<dbReference type="eggNOG" id="COG3706">
    <property type="taxonomic scope" value="Bacteria"/>
</dbReference>
<dbReference type="STRING" id="76947.GCA_002080435_00753"/>
<dbReference type="PATRIC" id="fig|1219045.3.peg.268"/>
<dbReference type="GO" id="GO:0052621">
    <property type="term" value="F:diguanylate cyclase activity"/>
    <property type="evidence" value="ECO:0007669"/>
    <property type="project" value="UniProtKB-EC"/>
</dbReference>
<reference evidence="5" key="1">
    <citation type="submission" date="2014-08" db="EMBL/GenBank/DDBJ databases">
        <title>Draft genome sequences of Sphingobium herbicidovorans.</title>
        <authorList>
            <person name="Gan H.M."/>
            <person name="Gan H.Y."/>
            <person name="Savka M.A."/>
        </authorList>
    </citation>
    <scope>NUCLEOTIDE SEQUENCE [LARGE SCALE GENOMIC DNA]</scope>
    <source>
        <strain evidence="5">NBRC 16415</strain>
    </source>
</reference>
<evidence type="ECO:0000256" key="1">
    <source>
        <dbReference type="ARBA" id="ARBA00012528"/>
    </source>
</evidence>
<dbReference type="EMBL" id="JFZA02000001">
    <property type="protein sequence ID" value="KFG92014.1"/>
    <property type="molecule type" value="Genomic_DNA"/>
</dbReference>
<feature type="transmembrane region" description="Helical" evidence="3">
    <location>
        <begin position="179"/>
        <end position="199"/>
    </location>
</feature>
<feature type="transmembrane region" description="Helical" evidence="3">
    <location>
        <begin position="145"/>
        <end position="167"/>
    </location>
</feature>
<dbReference type="EC" id="2.7.7.65" evidence="1"/>
<keyword evidence="6" id="KW-1185">Reference proteome</keyword>
<dbReference type="InterPro" id="IPR029787">
    <property type="entry name" value="Nucleotide_cyclase"/>
</dbReference>
<dbReference type="SMART" id="SM00267">
    <property type="entry name" value="GGDEF"/>
    <property type="match status" value="1"/>
</dbReference>
<dbReference type="Pfam" id="PF00990">
    <property type="entry name" value="GGDEF"/>
    <property type="match status" value="1"/>
</dbReference>
<comment type="caution">
    <text evidence="5">The sequence shown here is derived from an EMBL/GenBank/DDBJ whole genome shotgun (WGS) entry which is preliminary data.</text>
</comment>
<accession>A0A086PF46</accession>
<dbReference type="InterPro" id="IPR000160">
    <property type="entry name" value="GGDEF_dom"/>
</dbReference>
<feature type="transmembrane region" description="Helical" evidence="3">
    <location>
        <begin position="33"/>
        <end position="52"/>
    </location>
</feature>
<feature type="domain" description="GGDEF" evidence="4">
    <location>
        <begin position="240"/>
        <end position="373"/>
    </location>
</feature>
<gene>
    <name evidence="5" type="ORF">BV98_000265</name>
</gene>
<dbReference type="PANTHER" id="PTHR45138:SF9">
    <property type="entry name" value="DIGUANYLATE CYCLASE DGCM-RELATED"/>
    <property type="match status" value="1"/>
</dbReference>
<feature type="transmembrane region" description="Helical" evidence="3">
    <location>
        <begin position="86"/>
        <end position="109"/>
    </location>
</feature>
<dbReference type="Gene3D" id="3.30.70.270">
    <property type="match status" value="1"/>
</dbReference>
<dbReference type="InterPro" id="IPR050469">
    <property type="entry name" value="Diguanylate_Cyclase"/>
</dbReference>
<dbReference type="NCBIfam" id="TIGR00254">
    <property type="entry name" value="GGDEF"/>
    <property type="match status" value="1"/>
</dbReference>
<keyword evidence="3" id="KW-0472">Membrane</keyword>
<evidence type="ECO:0000256" key="2">
    <source>
        <dbReference type="ARBA" id="ARBA00034247"/>
    </source>
</evidence>
<dbReference type="PROSITE" id="PS50887">
    <property type="entry name" value="GGDEF"/>
    <property type="match status" value="1"/>
</dbReference>
<keyword evidence="3" id="KW-0812">Transmembrane</keyword>
<organism evidence="5 6">
    <name type="scientific">Sphingobium herbicidovorans (strain ATCC 700291 / DSM 11019 / CCUG 56400 / KCTC 2939 / LMG 18315 / NBRC 16415 / MH)</name>
    <name type="common">Sphingomonas herbicidovorans</name>
    <dbReference type="NCBI Taxonomy" id="1219045"/>
    <lineage>
        <taxon>Bacteria</taxon>
        <taxon>Pseudomonadati</taxon>
        <taxon>Pseudomonadota</taxon>
        <taxon>Alphaproteobacteria</taxon>
        <taxon>Sphingomonadales</taxon>
        <taxon>Sphingomonadaceae</taxon>
        <taxon>Sphingobium</taxon>
    </lineage>
</organism>
<dbReference type="PANTHER" id="PTHR45138">
    <property type="entry name" value="REGULATORY COMPONENTS OF SENSORY TRANSDUCTION SYSTEM"/>
    <property type="match status" value="1"/>
</dbReference>
<evidence type="ECO:0000313" key="6">
    <source>
        <dbReference type="Proteomes" id="UP000024284"/>
    </source>
</evidence>
<protein>
    <recommendedName>
        <fullName evidence="1">diguanylate cyclase</fullName>
        <ecNumber evidence="1">2.7.7.65</ecNumber>
    </recommendedName>
</protein>
<sequence length="390" mass="41665">MGENFAFFLPVMMASFGVMFLIVGGWSARAAGWWSAAFFCVAGGFSAPMGFAAMPMPLWGIIADILFATGFLLFSQALLQRWRPSWLLTARLAIWGGSILLCLLANIFGNLPLELVASDFGCFLLIAIPLIAAKGHLHSGADRTLFAAAALTALDNFLRGSTIPLTIAANGDFFTSSYAYLMQALACIFGLFLALSALATQMIDLLRRYQREAMVDPLSGLLNRRGFDDATSKIQAAGQPGGSLVVCDIDHFKRVNDKYGHAIGDTVISALARLLTLNASAGAISARFGGEEFVLFLPGVDAAHAAEIANDIRIGFTRTVAAKLQIDQALTASFGLSTVQRSDSSIHDAIARADEALYEAKSRGRNRVCVRRSLSRPSPARSAPVQTACA</sequence>
<comment type="catalytic activity">
    <reaction evidence="2">
        <text>2 GTP = 3',3'-c-di-GMP + 2 diphosphate</text>
        <dbReference type="Rhea" id="RHEA:24898"/>
        <dbReference type="ChEBI" id="CHEBI:33019"/>
        <dbReference type="ChEBI" id="CHEBI:37565"/>
        <dbReference type="ChEBI" id="CHEBI:58805"/>
        <dbReference type="EC" id="2.7.7.65"/>
    </reaction>
</comment>
<evidence type="ECO:0000259" key="4">
    <source>
        <dbReference type="PROSITE" id="PS50887"/>
    </source>
</evidence>
<dbReference type="OrthoDB" id="384661at2"/>
<dbReference type="SUPFAM" id="SSF55073">
    <property type="entry name" value="Nucleotide cyclase"/>
    <property type="match status" value="1"/>
</dbReference>
<feature type="transmembrane region" description="Helical" evidence="3">
    <location>
        <begin position="6"/>
        <end position="26"/>
    </location>
</feature>
<dbReference type="Proteomes" id="UP000024284">
    <property type="component" value="Unassembled WGS sequence"/>
</dbReference>
<feature type="transmembrane region" description="Helical" evidence="3">
    <location>
        <begin position="115"/>
        <end position="133"/>
    </location>
</feature>
<proteinExistence type="predicted"/>
<evidence type="ECO:0000313" key="5">
    <source>
        <dbReference type="EMBL" id="KFG92014.1"/>
    </source>
</evidence>
<feature type="transmembrane region" description="Helical" evidence="3">
    <location>
        <begin position="58"/>
        <end position="79"/>
    </location>
</feature>
<keyword evidence="3" id="KW-1133">Transmembrane helix</keyword>